<dbReference type="PANTHER" id="PTHR30482">
    <property type="entry name" value="HIGH-AFFINITY BRANCHED-CHAIN AMINO ACID TRANSPORT SYSTEM PERMEASE"/>
    <property type="match status" value="1"/>
</dbReference>
<keyword evidence="3 6" id="KW-0812">Transmembrane</keyword>
<evidence type="ECO:0000256" key="1">
    <source>
        <dbReference type="ARBA" id="ARBA00004651"/>
    </source>
</evidence>
<accession>A0ABV9H0H7</accession>
<dbReference type="CDD" id="cd06581">
    <property type="entry name" value="TM_PBP1_LivM_like"/>
    <property type="match status" value="1"/>
</dbReference>
<feature type="transmembrane region" description="Helical" evidence="6">
    <location>
        <begin position="58"/>
        <end position="79"/>
    </location>
</feature>
<dbReference type="InterPro" id="IPR001851">
    <property type="entry name" value="ABC_transp_permease"/>
</dbReference>
<evidence type="ECO:0000256" key="2">
    <source>
        <dbReference type="ARBA" id="ARBA00022475"/>
    </source>
</evidence>
<evidence type="ECO:0000313" key="7">
    <source>
        <dbReference type="EMBL" id="MFC4622995.1"/>
    </source>
</evidence>
<evidence type="ECO:0000256" key="4">
    <source>
        <dbReference type="ARBA" id="ARBA00022989"/>
    </source>
</evidence>
<protein>
    <submittedName>
        <fullName evidence="7">Branched-chain amino acid ABC transporter permease</fullName>
    </submittedName>
</protein>
<evidence type="ECO:0000256" key="3">
    <source>
        <dbReference type="ARBA" id="ARBA00022692"/>
    </source>
</evidence>
<keyword evidence="8" id="KW-1185">Reference proteome</keyword>
<feature type="transmembrane region" description="Helical" evidence="6">
    <location>
        <begin position="32"/>
        <end position="52"/>
    </location>
</feature>
<dbReference type="RefSeq" id="WP_377726742.1">
    <property type="nucleotide sequence ID" value="NZ_JBHSEW010000010.1"/>
</dbReference>
<evidence type="ECO:0000256" key="6">
    <source>
        <dbReference type="SAM" id="Phobius"/>
    </source>
</evidence>
<keyword evidence="2" id="KW-1003">Cell membrane</keyword>
<evidence type="ECO:0000256" key="5">
    <source>
        <dbReference type="ARBA" id="ARBA00023136"/>
    </source>
</evidence>
<organism evidence="7 8">
    <name type="scientific">Comamonas nitrativorans</name>
    <dbReference type="NCBI Taxonomy" id="108437"/>
    <lineage>
        <taxon>Bacteria</taxon>
        <taxon>Pseudomonadati</taxon>
        <taxon>Pseudomonadota</taxon>
        <taxon>Betaproteobacteria</taxon>
        <taxon>Burkholderiales</taxon>
        <taxon>Comamonadaceae</taxon>
        <taxon>Comamonas</taxon>
    </lineage>
</organism>
<sequence>MPLSLSRMALGALLALAGGAAIVWLTTSASLLGMFTQAVIYAIFALGVGLLLKQNGLVSFGHALFFGAAGYGMGVLLELRWMPAELALLAVLAAIAIGAFLIGLVIVRVPGIAFGMLTLAIGQMAYLLASRARGMTGGADGMGIAWPDTLFGVPQSVLLQPATLFMLAWALMVAVTCVLLWLLGTRFGAVTEAIRDNEERARFIGIRTTVPRALVYALSAVVTGLAGLLSALNTGFVSPESLHWSVSAITLLMVVVGGFRHPIGPIVGAIVYFLFKDLLGEWATHSMAIFGAALIAVIVFSPDGIVGAMRMLRRRLRYGPQTKKGSQP</sequence>
<feature type="transmembrane region" description="Helical" evidence="6">
    <location>
        <begin position="86"/>
        <end position="106"/>
    </location>
</feature>
<comment type="subcellular location">
    <subcellularLocation>
        <location evidence="1">Cell membrane</location>
        <topology evidence="1">Multi-pass membrane protein</topology>
    </subcellularLocation>
</comment>
<comment type="caution">
    <text evidence="7">The sequence shown here is derived from an EMBL/GenBank/DDBJ whole genome shotgun (WGS) entry which is preliminary data.</text>
</comment>
<feature type="transmembrane region" description="Helical" evidence="6">
    <location>
        <begin position="112"/>
        <end position="129"/>
    </location>
</feature>
<feature type="transmembrane region" description="Helical" evidence="6">
    <location>
        <begin position="213"/>
        <end position="237"/>
    </location>
</feature>
<dbReference type="PANTHER" id="PTHR30482:SF17">
    <property type="entry name" value="ABC TRANSPORTER ATP-BINDING PROTEIN"/>
    <property type="match status" value="1"/>
</dbReference>
<reference evidence="8" key="1">
    <citation type="journal article" date="2019" name="Int. J. Syst. Evol. Microbiol.">
        <title>The Global Catalogue of Microorganisms (GCM) 10K type strain sequencing project: providing services to taxonomists for standard genome sequencing and annotation.</title>
        <authorList>
            <consortium name="The Broad Institute Genomics Platform"/>
            <consortium name="The Broad Institute Genome Sequencing Center for Infectious Disease"/>
            <person name="Wu L."/>
            <person name="Ma J."/>
        </authorList>
    </citation>
    <scope>NUCLEOTIDE SEQUENCE [LARGE SCALE GENOMIC DNA]</scope>
    <source>
        <strain evidence="8">JCM 11650</strain>
    </source>
</reference>
<dbReference type="Proteomes" id="UP001595967">
    <property type="component" value="Unassembled WGS sequence"/>
</dbReference>
<dbReference type="Pfam" id="PF02653">
    <property type="entry name" value="BPD_transp_2"/>
    <property type="match status" value="1"/>
</dbReference>
<keyword evidence="4 6" id="KW-1133">Transmembrane helix</keyword>
<name>A0ABV9H0H7_9BURK</name>
<proteinExistence type="predicted"/>
<keyword evidence="5 6" id="KW-0472">Membrane</keyword>
<feature type="transmembrane region" description="Helical" evidence="6">
    <location>
        <begin position="287"/>
        <end position="308"/>
    </location>
</feature>
<dbReference type="InterPro" id="IPR043428">
    <property type="entry name" value="LivM-like"/>
</dbReference>
<feature type="transmembrane region" description="Helical" evidence="6">
    <location>
        <begin position="6"/>
        <end position="25"/>
    </location>
</feature>
<feature type="transmembrane region" description="Helical" evidence="6">
    <location>
        <begin position="249"/>
        <end position="275"/>
    </location>
</feature>
<evidence type="ECO:0000313" key="8">
    <source>
        <dbReference type="Proteomes" id="UP001595967"/>
    </source>
</evidence>
<dbReference type="EMBL" id="JBHSEW010000010">
    <property type="protein sequence ID" value="MFC4622995.1"/>
    <property type="molecule type" value="Genomic_DNA"/>
</dbReference>
<feature type="transmembrane region" description="Helical" evidence="6">
    <location>
        <begin position="164"/>
        <end position="183"/>
    </location>
</feature>
<gene>
    <name evidence="7" type="ORF">ACFO3A_12315</name>
</gene>